<organism evidence="2 3">
    <name type="scientific">Kribbella orskensis</name>
    <dbReference type="NCBI Taxonomy" id="2512216"/>
    <lineage>
        <taxon>Bacteria</taxon>
        <taxon>Bacillati</taxon>
        <taxon>Actinomycetota</taxon>
        <taxon>Actinomycetes</taxon>
        <taxon>Propionibacteriales</taxon>
        <taxon>Kribbellaceae</taxon>
        <taxon>Kribbella</taxon>
    </lineage>
</organism>
<reference evidence="2 3" key="1">
    <citation type="journal article" date="2015" name="Stand. Genomic Sci.">
        <title>Genomic Encyclopedia of Bacterial and Archaeal Type Strains, Phase III: the genomes of soil and plant-associated and newly described type strains.</title>
        <authorList>
            <person name="Whitman W.B."/>
            <person name="Woyke T."/>
            <person name="Klenk H.P."/>
            <person name="Zhou Y."/>
            <person name="Lilburn T.G."/>
            <person name="Beck B.J."/>
            <person name="De Vos P."/>
            <person name="Vandamme P."/>
            <person name="Eisen J.A."/>
            <person name="Garrity G."/>
            <person name="Hugenholtz P."/>
            <person name="Kyrpides N.C."/>
        </authorList>
    </citation>
    <scope>NUCLEOTIDE SEQUENCE [LARGE SCALE GENOMIC DNA]</scope>
    <source>
        <strain evidence="2 3">VKM Ac-2538</strain>
    </source>
</reference>
<name>A0ABY2BI25_9ACTN</name>
<evidence type="ECO:0000313" key="3">
    <source>
        <dbReference type="Proteomes" id="UP000295818"/>
    </source>
</evidence>
<protein>
    <submittedName>
        <fullName evidence="2">Amphi-Trp domain-containing protein</fullName>
    </submittedName>
</protein>
<sequence>MTDRDVEVEYPLTEFVAKLRRLADALESGKPFRIQVANKRFTVPRSAQWSVEHEAEHGEVEVEFQLKWKLADAPDKPDHDEEV</sequence>
<comment type="caution">
    <text evidence="2">The sequence shown here is derived from an EMBL/GenBank/DDBJ whole genome shotgun (WGS) entry which is preliminary data.</text>
</comment>
<proteinExistence type="predicted"/>
<gene>
    <name evidence="2" type="ORF">EV644_108178</name>
</gene>
<dbReference type="EMBL" id="SLWM01000008">
    <property type="protein sequence ID" value="TCO20964.1"/>
    <property type="molecule type" value="Genomic_DNA"/>
</dbReference>
<keyword evidence="3" id="KW-1185">Reference proteome</keyword>
<feature type="domain" description="Amphi-Trp" evidence="1">
    <location>
        <begin position="12"/>
        <end position="74"/>
    </location>
</feature>
<dbReference type="RefSeq" id="WP_132190723.1">
    <property type="nucleotide sequence ID" value="NZ_SLWM01000008.1"/>
</dbReference>
<dbReference type="Proteomes" id="UP000295818">
    <property type="component" value="Unassembled WGS sequence"/>
</dbReference>
<dbReference type="InterPro" id="IPR027598">
    <property type="entry name" value="Amphi-Trp_dom"/>
</dbReference>
<dbReference type="NCBIfam" id="TIGR04354">
    <property type="entry name" value="amphi-Trp"/>
    <property type="match status" value="1"/>
</dbReference>
<accession>A0ABY2BI25</accession>
<evidence type="ECO:0000259" key="1">
    <source>
        <dbReference type="Pfam" id="PF20068"/>
    </source>
</evidence>
<evidence type="ECO:0000313" key="2">
    <source>
        <dbReference type="EMBL" id="TCO20964.1"/>
    </source>
</evidence>
<dbReference type="Pfam" id="PF20068">
    <property type="entry name" value="Amphi-Trp"/>
    <property type="match status" value="1"/>
</dbReference>